<dbReference type="RefSeq" id="WP_379228160.1">
    <property type="nucleotide sequence ID" value="NZ_JBHTLX010000005.1"/>
</dbReference>
<keyword evidence="2" id="KW-0732">Signal</keyword>
<gene>
    <name evidence="3" type="ORF">ACFQ3F_04105</name>
</gene>
<feature type="signal peptide" evidence="2">
    <location>
        <begin position="1"/>
        <end position="20"/>
    </location>
</feature>
<dbReference type="NCBIfam" id="NF040603">
    <property type="entry name" value="choice_anch_P"/>
    <property type="match status" value="1"/>
</dbReference>
<name>A0ABW3VV73_9ACTN</name>
<accession>A0ABW3VV73</accession>
<organism evidence="3 4">
    <name type="scientific">Nocardioides ginsengisoli</name>
    <dbReference type="NCBI Taxonomy" id="363868"/>
    <lineage>
        <taxon>Bacteria</taxon>
        <taxon>Bacillati</taxon>
        <taxon>Actinomycetota</taxon>
        <taxon>Actinomycetes</taxon>
        <taxon>Propionibacteriales</taxon>
        <taxon>Nocardioidaceae</taxon>
        <taxon>Nocardioides</taxon>
    </lineage>
</organism>
<feature type="region of interest" description="Disordered" evidence="1">
    <location>
        <begin position="110"/>
        <end position="184"/>
    </location>
</feature>
<evidence type="ECO:0000256" key="1">
    <source>
        <dbReference type="SAM" id="MobiDB-lite"/>
    </source>
</evidence>
<evidence type="ECO:0000313" key="3">
    <source>
        <dbReference type="EMBL" id="MFD1246963.1"/>
    </source>
</evidence>
<feature type="compositionally biased region" description="Gly residues" evidence="1">
    <location>
        <begin position="173"/>
        <end position="183"/>
    </location>
</feature>
<evidence type="ECO:0000256" key="2">
    <source>
        <dbReference type="SAM" id="SignalP"/>
    </source>
</evidence>
<feature type="chain" id="PRO_5046675874" evidence="2">
    <location>
        <begin position="21"/>
        <end position="525"/>
    </location>
</feature>
<protein>
    <submittedName>
        <fullName evidence="3">Choice-of-anchor P family protein</fullName>
    </submittedName>
</protein>
<sequence length="525" mass="51053">MSRFRLLLAGGIAASMVPMAAGPGASPAAAAPKPAYGGFSSSAWSAPIRVEIYEPSLPIPASPQVEMEAGYTKVKADSGQSTGRASFFWPGDPVGEGLKTFAEQLGLPSNPLTDGGYPVQVNSQYPGDTPTQSDEKLPGSVMRTTSGDKTATAEAGFSPDGAVAGPDADEGAAPGGGLGGGGNPLTDLLGKLTGGLGGLGGQKKTATSTPGLPPGLAALVDVDGYVSSSKMTAVDGPVVTASRATLGEIRLLGGLITLGGVETVAKATSDGAKGTATGKAVWGKMAIAGQEFGIGPDGVIAMGKTTPIPGLKDLPAAALQQLGVTFEIPEPVRTVEGDTATSVSEGLKITIDTKVLSPLLKALPAAQLAQLIPAQAGPLKGIVAGLSGLAPRVVITLGVASATVDTVPPIDIAPAPAAGAPAAGTPPPASGKPAAGSVGVPPAAGPAPVGGAPTGGETPQAMPDTKPTSAGLPPLGSVPGMLMVGGLILAAVAGSWMRRLGVLALGGGAACPHGLDSGLPDLRKA</sequence>
<evidence type="ECO:0000313" key="4">
    <source>
        <dbReference type="Proteomes" id="UP001597229"/>
    </source>
</evidence>
<proteinExistence type="predicted"/>
<feature type="region of interest" description="Disordered" evidence="1">
    <location>
        <begin position="418"/>
        <end position="473"/>
    </location>
</feature>
<feature type="compositionally biased region" description="Low complexity" evidence="1">
    <location>
        <begin position="431"/>
        <end position="451"/>
    </location>
</feature>
<feature type="compositionally biased region" description="Polar residues" evidence="1">
    <location>
        <begin position="120"/>
        <end position="132"/>
    </location>
</feature>
<reference evidence="4" key="1">
    <citation type="journal article" date="2019" name="Int. J. Syst. Evol. Microbiol.">
        <title>The Global Catalogue of Microorganisms (GCM) 10K type strain sequencing project: providing services to taxonomists for standard genome sequencing and annotation.</title>
        <authorList>
            <consortium name="The Broad Institute Genomics Platform"/>
            <consortium name="The Broad Institute Genome Sequencing Center for Infectious Disease"/>
            <person name="Wu L."/>
            <person name="Ma J."/>
        </authorList>
    </citation>
    <scope>NUCLEOTIDE SEQUENCE [LARGE SCALE GENOMIC DNA]</scope>
    <source>
        <strain evidence="4">CCUG 52478</strain>
    </source>
</reference>
<comment type="caution">
    <text evidence="3">The sequence shown here is derived from an EMBL/GenBank/DDBJ whole genome shotgun (WGS) entry which is preliminary data.</text>
</comment>
<dbReference type="Proteomes" id="UP001597229">
    <property type="component" value="Unassembled WGS sequence"/>
</dbReference>
<dbReference type="EMBL" id="JBHTLX010000005">
    <property type="protein sequence ID" value="MFD1246963.1"/>
    <property type="molecule type" value="Genomic_DNA"/>
</dbReference>
<keyword evidence="4" id="KW-1185">Reference proteome</keyword>